<evidence type="ECO:0000313" key="1">
    <source>
        <dbReference type="EMBL" id="GAH27315.1"/>
    </source>
</evidence>
<name>X1F410_9ZZZZ</name>
<gene>
    <name evidence="1" type="ORF">S01H4_65621</name>
</gene>
<comment type="caution">
    <text evidence="1">The sequence shown here is derived from an EMBL/GenBank/DDBJ whole genome shotgun (WGS) entry which is preliminary data.</text>
</comment>
<protein>
    <submittedName>
        <fullName evidence="1">Uncharacterized protein</fullName>
    </submittedName>
</protein>
<dbReference type="Gene3D" id="3.40.50.300">
    <property type="entry name" value="P-loop containing nucleotide triphosphate hydrolases"/>
    <property type="match status" value="1"/>
</dbReference>
<sequence>MEKVNNDARKQKSSKAVKILASDARIRRIFIELKKNQDYSPEKLIHPKYQVLVQVLLEELKSNPNSRMLVFVKLRDSVKNIVKNLKNVNEITAVRFVGQAT</sequence>
<dbReference type="AlphaFoldDB" id="X1F410"/>
<dbReference type="EMBL" id="BART01040229">
    <property type="protein sequence ID" value="GAH27315.1"/>
    <property type="molecule type" value="Genomic_DNA"/>
</dbReference>
<feature type="non-terminal residue" evidence="1">
    <location>
        <position position="101"/>
    </location>
</feature>
<dbReference type="InterPro" id="IPR027417">
    <property type="entry name" value="P-loop_NTPase"/>
</dbReference>
<accession>X1F410</accession>
<proteinExistence type="predicted"/>
<reference evidence="1" key="1">
    <citation type="journal article" date="2014" name="Front. Microbiol.">
        <title>High frequency of phylogenetically diverse reductive dehalogenase-homologous genes in deep subseafloor sedimentary metagenomes.</title>
        <authorList>
            <person name="Kawai M."/>
            <person name="Futagami T."/>
            <person name="Toyoda A."/>
            <person name="Takaki Y."/>
            <person name="Nishi S."/>
            <person name="Hori S."/>
            <person name="Arai W."/>
            <person name="Tsubouchi T."/>
            <person name="Morono Y."/>
            <person name="Uchiyama I."/>
            <person name="Ito T."/>
            <person name="Fujiyama A."/>
            <person name="Inagaki F."/>
            <person name="Takami H."/>
        </authorList>
    </citation>
    <scope>NUCLEOTIDE SEQUENCE</scope>
    <source>
        <strain evidence="1">Expedition CK06-06</strain>
    </source>
</reference>
<organism evidence="1">
    <name type="scientific">marine sediment metagenome</name>
    <dbReference type="NCBI Taxonomy" id="412755"/>
    <lineage>
        <taxon>unclassified sequences</taxon>
        <taxon>metagenomes</taxon>
        <taxon>ecological metagenomes</taxon>
    </lineage>
</organism>
<dbReference type="Gene3D" id="1.20.1320.30">
    <property type="match status" value="1"/>
</dbReference>